<sequence length="935" mass="108290">MAKSKSDVKDIKERLRQSSATAAKKPVKEYKVPEKPPTFDETLLRPQALVPSKTNTIVAWIVFAFALIIYMLTQARSLSFWDSGEYATCISILGVPHPPGNPFYILFGKALVSLFGNIFPHAVIAAFISGLASAFAVMFTYLVTVQLTSMFKIKPWQSMFAGVIAALYTAFSYTFWMNAVEAEVYAGLVFFINLIIWLTLKWVQNSRDFNKQNYLLLIVYLFFLGFCVHQTALQIAPAILFIVTYPIFLQATTKKTFWYKFFGYGAALIITYLIFGEIGKAFNIDSFDQLGFALCIIVLMYIDLHKVLDKKIWLLAIALIILGVSSYIYLPIRAADRPFINLADPSTPKRFDDYIQRRQYKPEQVTSMFARRGNFFEHQLGYHFLRYFGWQWFKSDSVNRVTGIPAQVVNVFGGLFVAFLGLFGAVFHCKKNKHSFFYFLAIFFCTSLLMVFVMNLSSAEVRDRDYFFVAAYNMWAIWLGIGAMGLVSLFNNDKDKVLRVVMAAIMLFLPIFNMATQYYEHDRSRELIALYYGVNFLNSVEENAIIFTNGDNDTYPLWYAQAVKDPYAEPYVHQAREVYPTDESQEAIKRAMEYKNQQCSGIRKDVTVANLSLLNTSWYIRQLRDLEGVIINWSEEEINSLDDRYGSFQKLLWKDSVTFDAGDPEGKMKFTINYRENFEKSETTGEFYPRRGSDFAVIQILKDNFGKRPIYFAVTCESRVGFDDYLRNEGMVSRVVATYDPVNEQIDIDRLLTNIDKVYKYDSIFDPKVYKDDNMKRLVMNYGSGFSRAAVYFAKNHQFEKAEEYAKKARAFIDSDIRLTEFYVTYYIEKGELDKLDAFIENNIWGNRDEISIYRAYVLRYVMENRQDLVPRYLAKIMARHPDEPELGAIALAYGYQYKQMSQIDALFDSLKDILHYTPEDIYRSIQQEMGNQSY</sequence>
<organism evidence="1 2">
    <name type="scientific">Candidatus Syntrophosphaera thermopropionivorans</name>
    <dbReference type="NCBI Taxonomy" id="2593015"/>
    <lineage>
        <taxon>Bacteria</taxon>
        <taxon>Pseudomonadati</taxon>
        <taxon>Candidatus Cloacimonadota</taxon>
        <taxon>Candidatus Cloacimonadia</taxon>
        <taxon>Candidatus Cloacimonadales</taxon>
        <taxon>Candidatus Cloacimonadaceae</taxon>
        <taxon>Candidatus Syntrophosphaera</taxon>
    </lineage>
</organism>
<reference evidence="1" key="1">
    <citation type="submission" date="2019-03" db="EMBL/GenBank/DDBJ databases">
        <title>Candidatus Syntrophosphaera thermopropionivorans: a novel player in syntrophic propionate oxidation during anaerobic digestion.</title>
        <authorList>
            <person name="Dyksma S."/>
        </authorList>
    </citation>
    <scope>NUCLEOTIDE SEQUENCE</scope>
    <source>
        <strain evidence="1">W5</strain>
    </source>
</reference>
<name>A0AC61QIN2_9BACT</name>
<evidence type="ECO:0000313" key="1">
    <source>
        <dbReference type="EMBL" id="TDF72809.1"/>
    </source>
</evidence>
<accession>A0AC61QIN2</accession>
<protein>
    <submittedName>
        <fullName evidence="1">DUF2723 domain-containing protein</fullName>
    </submittedName>
</protein>
<dbReference type="Proteomes" id="UP000294588">
    <property type="component" value="Unassembled WGS sequence"/>
</dbReference>
<dbReference type="EMBL" id="SMOG01000015">
    <property type="protein sequence ID" value="TDF72809.1"/>
    <property type="molecule type" value="Genomic_DNA"/>
</dbReference>
<proteinExistence type="predicted"/>
<evidence type="ECO:0000313" key="2">
    <source>
        <dbReference type="Proteomes" id="UP000294588"/>
    </source>
</evidence>
<keyword evidence="2" id="KW-1185">Reference proteome</keyword>
<gene>
    <name evidence="1" type="ORF">E0946_05190</name>
</gene>
<comment type="caution">
    <text evidence="1">The sequence shown here is derived from an EMBL/GenBank/DDBJ whole genome shotgun (WGS) entry which is preliminary data.</text>
</comment>